<name>A0AA38CM74_TAXCH</name>
<proteinExistence type="predicted"/>
<reference evidence="2 3" key="1">
    <citation type="journal article" date="2021" name="Nat. Plants">
        <title>The Taxus genome provides insights into paclitaxel biosynthesis.</title>
        <authorList>
            <person name="Xiong X."/>
            <person name="Gou J."/>
            <person name="Liao Q."/>
            <person name="Li Y."/>
            <person name="Zhou Q."/>
            <person name="Bi G."/>
            <person name="Li C."/>
            <person name="Du R."/>
            <person name="Wang X."/>
            <person name="Sun T."/>
            <person name="Guo L."/>
            <person name="Liang H."/>
            <person name="Lu P."/>
            <person name="Wu Y."/>
            <person name="Zhang Z."/>
            <person name="Ro D.K."/>
            <person name="Shang Y."/>
            <person name="Huang S."/>
            <person name="Yan J."/>
        </authorList>
    </citation>
    <scope>NUCLEOTIDE SEQUENCE [LARGE SCALE GENOMIC DNA]</scope>
    <source>
        <strain evidence="2">Ta-2019</strain>
    </source>
</reference>
<keyword evidence="3" id="KW-1185">Reference proteome</keyword>
<organism evidence="2 3">
    <name type="scientific">Taxus chinensis</name>
    <name type="common">Chinese yew</name>
    <name type="synonym">Taxus wallichiana var. chinensis</name>
    <dbReference type="NCBI Taxonomy" id="29808"/>
    <lineage>
        <taxon>Eukaryota</taxon>
        <taxon>Viridiplantae</taxon>
        <taxon>Streptophyta</taxon>
        <taxon>Embryophyta</taxon>
        <taxon>Tracheophyta</taxon>
        <taxon>Spermatophyta</taxon>
        <taxon>Pinopsida</taxon>
        <taxon>Pinidae</taxon>
        <taxon>Conifers II</taxon>
        <taxon>Cupressales</taxon>
        <taxon>Taxaceae</taxon>
        <taxon>Taxus</taxon>
    </lineage>
</organism>
<gene>
    <name evidence="2" type="ORF">KI387_030845</name>
</gene>
<feature type="non-terminal residue" evidence="2">
    <location>
        <position position="1"/>
    </location>
</feature>
<comment type="caution">
    <text evidence="2">The sequence shown here is derived from an EMBL/GenBank/DDBJ whole genome shotgun (WGS) entry which is preliminary data.</text>
</comment>
<feature type="compositionally biased region" description="Low complexity" evidence="1">
    <location>
        <begin position="33"/>
        <end position="44"/>
    </location>
</feature>
<dbReference type="EMBL" id="JAHRHJ020000010">
    <property type="protein sequence ID" value="KAH9299163.1"/>
    <property type="molecule type" value="Genomic_DNA"/>
</dbReference>
<dbReference type="AlphaFoldDB" id="A0AA38CM74"/>
<sequence>EQIPTLVLAQAMAIRIEDNLLISGELRREPSKSKASTSSQATSSDPTFQKMANDLLSLKKQLAQTSSTTLYRDIPRRNFTPNNAPQRPHLPAASPRLEIEAPP</sequence>
<evidence type="ECO:0000256" key="1">
    <source>
        <dbReference type="SAM" id="MobiDB-lite"/>
    </source>
</evidence>
<dbReference type="Proteomes" id="UP000824469">
    <property type="component" value="Unassembled WGS sequence"/>
</dbReference>
<protein>
    <submittedName>
        <fullName evidence="2">Uncharacterized protein</fullName>
    </submittedName>
</protein>
<feature type="region of interest" description="Disordered" evidence="1">
    <location>
        <begin position="23"/>
        <end position="52"/>
    </location>
</feature>
<feature type="non-terminal residue" evidence="2">
    <location>
        <position position="103"/>
    </location>
</feature>
<evidence type="ECO:0000313" key="3">
    <source>
        <dbReference type="Proteomes" id="UP000824469"/>
    </source>
</evidence>
<accession>A0AA38CM74</accession>
<feature type="region of interest" description="Disordered" evidence="1">
    <location>
        <begin position="66"/>
        <end position="103"/>
    </location>
</feature>
<evidence type="ECO:0000313" key="2">
    <source>
        <dbReference type="EMBL" id="KAH9299163.1"/>
    </source>
</evidence>